<dbReference type="PANTHER" id="PTHR43135:SF3">
    <property type="entry name" value="ALPHA-D-RIBOSE 1-METHYLPHOSPHONATE 5-TRIPHOSPHATE DIPHOSPHATASE"/>
    <property type="match status" value="1"/>
</dbReference>
<feature type="signal peptide" evidence="1">
    <location>
        <begin position="1"/>
        <end position="25"/>
    </location>
</feature>
<dbReference type="Gene3D" id="3.20.20.140">
    <property type="entry name" value="Metal-dependent hydrolases"/>
    <property type="match status" value="1"/>
</dbReference>
<dbReference type="InterPro" id="IPR011059">
    <property type="entry name" value="Metal-dep_hydrolase_composite"/>
</dbReference>
<evidence type="ECO:0000256" key="1">
    <source>
        <dbReference type="SAM" id="SignalP"/>
    </source>
</evidence>
<reference evidence="3 4" key="1">
    <citation type="submission" date="2019-09" db="EMBL/GenBank/DDBJ databases">
        <title>Taxonomy of Antarctic Massilia spp.: description of Massilia rubra sp. nov., Massilia aquatica sp. nov., Massilia mucilaginosa sp. nov., Massilia frigida sp. nov. isolated from streams, lakes and regoliths.</title>
        <authorList>
            <person name="Holochova P."/>
            <person name="Sedlacek I."/>
            <person name="Kralova S."/>
            <person name="Maslanova I."/>
            <person name="Busse H.-J."/>
            <person name="Stankova E."/>
            <person name="Vrbovska V."/>
            <person name="Kovarovic V."/>
            <person name="Bartak M."/>
            <person name="Svec P."/>
            <person name="Pantucek R."/>
        </authorList>
    </citation>
    <scope>NUCLEOTIDE SEQUENCE [LARGE SCALE GENOMIC DNA]</scope>
    <source>
        <strain evidence="3 4">CCM 8693</strain>
    </source>
</reference>
<keyword evidence="1" id="KW-0732">Signal</keyword>
<gene>
    <name evidence="3" type="ORF">F1609_01115</name>
</gene>
<feature type="domain" description="Amidohydrolase-related" evidence="2">
    <location>
        <begin position="378"/>
        <end position="483"/>
    </location>
</feature>
<dbReference type="SUPFAM" id="SSF51338">
    <property type="entry name" value="Composite domain of metallo-dependent hydrolases"/>
    <property type="match status" value="1"/>
</dbReference>
<dbReference type="InterPro" id="IPR006680">
    <property type="entry name" value="Amidohydro-rel"/>
</dbReference>
<dbReference type="PANTHER" id="PTHR43135">
    <property type="entry name" value="ALPHA-D-RIBOSE 1-METHYLPHOSPHONATE 5-TRIPHOSPHATE DIPHOSPHATASE"/>
    <property type="match status" value="1"/>
</dbReference>
<evidence type="ECO:0000259" key="2">
    <source>
        <dbReference type="Pfam" id="PF01979"/>
    </source>
</evidence>
<dbReference type="RefSeq" id="WP_167073839.1">
    <property type="nucleotide sequence ID" value="NZ_VVIW01000001.1"/>
</dbReference>
<dbReference type="SUPFAM" id="SSF51556">
    <property type="entry name" value="Metallo-dependent hydrolases"/>
    <property type="match status" value="1"/>
</dbReference>
<dbReference type="InterPro" id="IPR051781">
    <property type="entry name" value="Metallo-dep_Hydrolase"/>
</dbReference>
<keyword evidence="4" id="KW-1185">Reference proteome</keyword>
<feature type="chain" id="PRO_5047465032" evidence="1">
    <location>
        <begin position="26"/>
        <end position="495"/>
    </location>
</feature>
<accession>A0ABX0LW44</accession>
<name>A0ABX0LW44_9BURK</name>
<dbReference type="InterPro" id="IPR032466">
    <property type="entry name" value="Metal_Hydrolase"/>
</dbReference>
<organism evidence="3 4">
    <name type="scientific">Massilia aquatica</name>
    <dbReference type="NCBI Taxonomy" id="2609000"/>
    <lineage>
        <taxon>Bacteria</taxon>
        <taxon>Pseudomonadati</taxon>
        <taxon>Pseudomonadota</taxon>
        <taxon>Betaproteobacteria</taxon>
        <taxon>Burkholderiales</taxon>
        <taxon>Oxalobacteraceae</taxon>
        <taxon>Telluria group</taxon>
        <taxon>Massilia</taxon>
    </lineage>
</organism>
<dbReference type="Proteomes" id="UP000819052">
    <property type="component" value="Unassembled WGS sequence"/>
</dbReference>
<protein>
    <submittedName>
        <fullName evidence="3">Amidohydrolase family protein</fullName>
    </submittedName>
</protein>
<proteinExistence type="predicted"/>
<dbReference type="Gene3D" id="2.30.40.10">
    <property type="entry name" value="Urease, subunit C, domain 1"/>
    <property type="match status" value="1"/>
</dbReference>
<evidence type="ECO:0000313" key="3">
    <source>
        <dbReference type="EMBL" id="NHZ38772.1"/>
    </source>
</evidence>
<sequence length="495" mass="53424">MKPALLPALLPALVATLMLCTPAFGADKTWIANVKLVSPERLDRIETGSVLIEGGRIARVERGPSRPAPAGASVVDGKGYYLTPGLIDSHVHLHVVPGMSMEQGASGDSLARAYFLQLPRSFLYYGFTTVIDLAVSDYGMIERLRKEPLHPDVFHCGEALVLANGYPMSFFSPDKRFQSFGNYLFDPAMPTVVPAQFAPSAHTVAAGVARVAKAGGICVKTHFERGFGAERNLPVMSRAKFAEVRAAVTQAGKVLITHANSFEAQSFAVAGGADVLAHGMWHWGALNGQAGLPQEIKALLDKIVDQRTGYQPTMQVLYGLRAYVEPGYLDDPALRKVVPAALLAWFSTPQGQWFKPEVTDGEEDAAVMQGMEGPLRRQRAVVAYLAGRDANFVFGSDTPSSPTYGNLPGLNGYREMRQLHAAGMSLAQIFKAATMNNARTFGLDRELGSIEVGKAANLLLLKTSPLDDISAYDSVVTVWVRGQQTAREALAADYK</sequence>
<dbReference type="EMBL" id="VVIW01000001">
    <property type="protein sequence ID" value="NHZ38772.1"/>
    <property type="molecule type" value="Genomic_DNA"/>
</dbReference>
<dbReference type="Pfam" id="PF01979">
    <property type="entry name" value="Amidohydro_1"/>
    <property type="match status" value="1"/>
</dbReference>
<evidence type="ECO:0000313" key="4">
    <source>
        <dbReference type="Proteomes" id="UP000819052"/>
    </source>
</evidence>
<comment type="caution">
    <text evidence="3">The sequence shown here is derived from an EMBL/GenBank/DDBJ whole genome shotgun (WGS) entry which is preliminary data.</text>
</comment>